<dbReference type="SUPFAM" id="SSF48452">
    <property type="entry name" value="TPR-like"/>
    <property type="match status" value="1"/>
</dbReference>
<sequence>MKKLYKSLLVLVSLVVAVSCTSELDNDPIGLLTLDQVDTDPTLETMESAVESAYHPLRNTLNSIIPGWRWDLGTVFRNDIILQDMAANDMAKKWNPDGDQAWMDEIGNFDFTPENQAFNGIWTYNFEGVSRSNLAIGFLTDPDIMEKTGISQTRRDQLLSEAYFLRAFYYFDLVNNFGDVPLILKSPDSFEEAFSVSVRAAQDEVMEQIGADLEAAASLAPQVKNDGTDPWRVSLGAIISLQAKVALYNENWTLVLERIAELDNLGFYDLNANYFDAFDVTKEFNDQEVIFAYDHRSGENPANGNGLAAVSGWGFFAPTEDFLSAFEADDPRLAYTINVNDQRSPKILGSITDFKGNDDSPGNKIYMRYGDVLLWKAEALNESGNPTEAVSVLNQIRERARNTPTADGIPVPEGTLVPRPISNDQSQVRTWIQMERRVELGFESQRFNDLKRWGIASSVLQGLGKNYQAHNDLYPIPQADIDKSGGSITQNPGY</sequence>
<keyword evidence="3 6" id="KW-0732">Signal</keyword>
<dbReference type="GO" id="GO:0009279">
    <property type="term" value="C:cell outer membrane"/>
    <property type="evidence" value="ECO:0007669"/>
    <property type="project" value="UniProtKB-SubCell"/>
</dbReference>
<accession>A0AA48HL36</accession>
<feature type="signal peptide" evidence="6">
    <location>
        <begin position="1"/>
        <end position="21"/>
    </location>
</feature>
<evidence type="ECO:0000259" key="7">
    <source>
        <dbReference type="Pfam" id="PF07980"/>
    </source>
</evidence>
<dbReference type="Pfam" id="PF14322">
    <property type="entry name" value="SusD-like_3"/>
    <property type="match status" value="1"/>
</dbReference>
<dbReference type="AlphaFoldDB" id="A0AA48HL36"/>
<dbReference type="InterPro" id="IPR033985">
    <property type="entry name" value="SusD-like_N"/>
</dbReference>
<organism evidence="9 10">
    <name type="scientific">Flagellimonas marinaquae</name>
    <dbReference type="NCBI Taxonomy" id="254955"/>
    <lineage>
        <taxon>Bacteria</taxon>
        <taxon>Pseudomonadati</taxon>
        <taxon>Bacteroidota</taxon>
        <taxon>Flavobacteriia</taxon>
        <taxon>Flavobacteriales</taxon>
        <taxon>Flavobacteriaceae</taxon>
        <taxon>Flagellimonas</taxon>
    </lineage>
</organism>
<evidence type="ECO:0000313" key="10">
    <source>
        <dbReference type="Proteomes" id="UP001330184"/>
    </source>
</evidence>
<dbReference type="EMBL" id="AP027268">
    <property type="protein sequence ID" value="BDW93660.1"/>
    <property type="molecule type" value="Genomic_DNA"/>
</dbReference>
<gene>
    <name evidence="9" type="ORF">MACH07_24920</name>
</gene>
<reference evidence="9 10" key="1">
    <citation type="submission" date="2023-01" db="EMBL/GenBank/DDBJ databases">
        <title>Complete genome sequence of Muricauda aquimarina strain IFOP_LL357.</title>
        <authorList>
            <person name="Gajardo G."/>
            <person name="Ueki S."/>
            <person name="Maruyama F."/>
        </authorList>
    </citation>
    <scope>NUCLEOTIDE SEQUENCE [LARGE SCALE GENOMIC DNA]</scope>
    <source>
        <strain evidence="9 10">IFOP_LL357</strain>
    </source>
</reference>
<evidence type="ECO:0000256" key="2">
    <source>
        <dbReference type="ARBA" id="ARBA00006275"/>
    </source>
</evidence>
<evidence type="ECO:0000256" key="4">
    <source>
        <dbReference type="ARBA" id="ARBA00023136"/>
    </source>
</evidence>
<name>A0AA48HL36_9FLAO</name>
<dbReference type="PROSITE" id="PS51257">
    <property type="entry name" value="PROKAR_LIPOPROTEIN"/>
    <property type="match status" value="1"/>
</dbReference>
<keyword evidence="4" id="KW-0472">Membrane</keyword>
<dbReference type="RefSeq" id="WP_338194372.1">
    <property type="nucleotide sequence ID" value="NZ_AP027268.1"/>
</dbReference>
<protein>
    <submittedName>
        <fullName evidence="9">Membrane protein</fullName>
    </submittedName>
</protein>
<dbReference type="Proteomes" id="UP001330184">
    <property type="component" value="Chromosome"/>
</dbReference>
<comment type="similarity">
    <text evidence="2">Belongs to the SusD family.</text>
</comment>
<evidence type="ECO:0000259" key="8">
    <source>
        <dbReference type="Pfam" id="PF14322"/>
    </source>
</evidence>
<evidence type="ECO:0000313" key="9">
    <source>
        <dbReference type="EMBL" id="BDW93660.1"/>
    </source>
</evidence>
<keyword evidence="10" id="KW-1185">Reference proteome</keyword>
<evidence type="ECO:0000256" key="3">
    <source>
        <dbReference type="ARBA" id="ARBA00022729"/>
    </source>
</evidence>
<evidence type="ECO:0000256" key="6">
    <source>
        <dbReference type="SAM" id="SignalP"/>
    </source>
</evidence>
<feature type="domain" description="SusD-like N-terminal" evidence="8">
    <location>
        <begin position="98"/>
        <end position="245"/>
    </location>
</feature>
<dbReference type="Gene3D" id="1.25.40.390">
    <property type="match status" value="1"/>
</dbReference>
<dbReference type="InterPro" id="IPR012944">
    <property type="entry name" value="SusD_RagB_dom"/>
</dbReference>
<proteinExistence type="inferred from homology"/>
<dbReference type="CDD" id="cd08977">
    <property type="entry name" value="SusD"/>
    <property type="match status" value="1"/>
</dbReference>
<evidence type="ECO:0000256" key="5">
    <source>
        <dbReference type="ARBA" id="ARBA00023237"/>
    </source>
</evidence>
<evidence type="ECO:0000256" key="1">
    <source>
        <dbReference type="ARBA" id="ARBA00004442"/>
    </source>
</evidence>
<comment type="subcellular location">
    <subcellularLocation>
        <location evidence="1">Cell outer membrane</location>
    </subcellularLocation>
</comment>
<feature type="domain" description="RagB/SusD" evidence="7">
    <location>
        <begin position="359"/>
        <end position="494"/>
    </location>
</feature>
<dbReference type="Pfam" id="PF07980">
    <property type="entry name" value="SusD_RagB"/>
    <property type="match status" value="1"/>
</dbReference>
<keyword evidence="5" id="KW-0998">Cell outer membrane</keyword>
<dbReference type="InterPro" id="IPR011990">
    <property type="entry name" value="TPR-like_helical_dom_sf"/>
</dbReference>
<feature type="chain" id="PRO_5041305005" evidence="6">
    <location>
        <begin position="22"/>
        <end position="494"/>
    </location>
</feature>